<evidence type="ECO:0000259" key="1">
    <source>
        <dbReference type="PROSITE" id="PS50222"/>
    </source>
</evidence>
<feature type="non-terminal residue" evidence="2">
    <location>
        <position position="1"/>
    </location>
</feature>
<organism evidence="2">
    <name type="scientific">marine sediment metagenome</name>
    <dbReference type="NCBI Taxonomy" id="412755"/>
    <lineage>
        <taxon>unclassified sequences</taxon>
        <taxon>metagenomes</taxon>
        <taxon>ecological metagenomes</taxon>
    </lineage>
</organism>
<feature type="domain" description="EF-hand" evidence="1">
    <location>
        <begin position="129"/>
        <end position="154"/>
    </location>
</feature>
<accession>A0A0F9DHJ4</accession>
<dbReference type="GO" id="GO:0005509">
    <property type="term" value="F:calcium ion binding"/>
    <property type="evidence" value="ECO:0007669"/>
    <property type="project" value="InterPro"/>
</dbReference>
<proteinExistence type="predicted"/>
<dbReference type="PROSITE" id="PS50222">
    <property type="entry name" value="EF_HAND_2"/>
    <property type="match status" value="1"/>
</dbReference>
<protein>
    <recommendedName>
        <fullName evidence="1">EF-hand domain-containing protein</fullName>
    </recommendedName>
</protein>
<dbReference type="InterPro" id="IPR018247">
    <property type="entry name" value="EF_Hand_1_Ca_BS"/>
</dbReference>
<dbReference type="InterPro" id="IPR002048">
    <property type="entry name" value="EF_hand_dom"/>
</dbReference>
<gene>
    <name evidence="2" type="ORF">LCGC14_2197900</name>
</gene>
<dbReference type="EMBL" id="LAZR01028897">
    <property type="protein sequence ID" value="KKL61178.1"/>
    <property type="molecule type" value="Genomic_DNA"/>
</dbReference>
<dbReference type="AlphaFoldDB" id="A0A0F9DHJ4"/>
<reference evidence="2" key="1">
    <citation type="journal article" date="2015" name="Nature">
        <title>Complex archaea that bridge the gap between prokaryotes and eukaryotes.</title>
        <authorList>
            <person name="Spang A."/>
            <person name="Saw J.H."/>
            <person name="Jorgensen S.L."/>
            <person name="Zaremba-Niedzwiedzka K."/>
            <person name="Martijn J."/>
            <person name="Lind A.E."/>
            <person name="van Eijk R."/>
            <person name="Schleper C."/>
            <person name="Guy L."/>
            <person name="Ettema T.J."/>
        </authorList>
    </citation>
    <scope>NUCLEOTIDE SEQUENCE</scope>
</reference>
<name>A0A0F9DHJ4_9ZZZZ</name>
<evidence type="ECO:0000313" key="2">
    <source>
        <dbReference type="EMBL" id="KKL61178.1"/>
    </source>
</evidence>
<comment type="caution">
    <text evidence="2">The sequence shown here is derived from an EMBL/GenBank/DDBJ whole genome shotgun (WGS) entry which is preliminary data.</text>
</comment>
<sequence length="228" mass="25479">TTIHSETGWDKWSPNWVDGGTTDTFRGVPPGKSYQDLVDELLLDLGLTGTDALLDGGVMAVIALAMTRDMSEAELRNRLQQTEWWNSRTDKQRIWNDLSDAEKALRVVDEASKMAGLWFTYVGVDLQLAQFDVDGDGTLSSDELRRGNSDLYDWASRVASGEVSQVTAVNMWMKGVALENPESPWSRTVRDEEKAQLQHGVDIENTGGQIRDLYNQWGVPISDEEPTL</sequence>
<dbReference type="PROSITE" id="PS00018">
    <property type="entry name" value="EF_HAND_1"/>
    <property type="match status" value="1"/>
</dbReference>